<comment type="caution">
    <text evidence="2">The sequence shown here is derived from an EMBL/GenBank/DDBJ whole genome shotgun (WGS) entry which is preliminary data.</text>
</comment>
<dbReference type="AlphaFoldDB" id="S9QH61"/>
<evidence type="ECO:0000313" key="2">
    <source>
        <dbReference type="EMBL" id="EPX55743.1"/>
    </source>
</evidence>
<sequence length="37" mass="4204">MRTTQRAKAERRSPTGAERSRGRAARVRTPYRGSLES</sequence>
<evidence type="ECO:0000313" key="3">
    <source>
        <dbReference type="Proteomes" id="UP000011682"/>
    </source>
</evidence>
<proteinExistence type="predicted"/>
<organism evidence="2 3">
    <name type="scientific">Cystobacter fuscus (strain ATCC 25194 / DSM 2262 / NBRC 100088 / M29)</name>
    <dbReference type="NCBI Taxonomy" id="1242864"/>
    <lineage>
        <taxon>Bacteria</taxon>
        <taxon>Pseudomonadati</taxon>
        <taxon>Myxococcota</taxon>
        <taxon>Myxococcia</taxon>
        <taxon>Myxococcales</taxon>
        <taxon>Cystobacterineae</taxon>
        <taxon>Archangiaceae</taxon>
        <taxon>Cystobacter</taxon>
    </lineage>
</organism>
<feature type="region of interest" description="Disordered" evidence="1">
    <location>
        <begin position="1"/>
        <end position="37"/>
    </location>
</feature>
<reference evidence="2" key="1">
    <citation type="submission" date="2013-05" db="EMBL/GenBank/DDBJ databases">
        <title>Genome assembly of Cystobacter fuscus DSM 2262.</title>
        <authorList>
            <person name="Sharma G."/>
            <person name="Khatri I."/>
            <person name="Kaur C."/>
            <person name="Mayilraj S."/>
            <person name="Subramanian S."/>
        </authorList>
    </citation>
    <scope>NUCLEOTIDE SEQUENCE [LARGE SCALE GENOMIC DNA]</scope>
    <source>
        <strain evidence="2">DSM 2262</strain>
    </source>
</reference>
<dbReference type="EMBL" id="ANAH02000069">
    <property type="protein sequence ID" value="EPX55743.1"/>
    <property type="molecule type" value="Genomic_DNA"/>
</dbReference>
<name>S9QH61_CYSF2</name>
<accession>S9QH61</accession>
<dbReference type="Proteomes" id="UP000011682">
    <property type="component" value="Unassembled WGS sequence"/>
</dbReference>
<keyword evidence="3" id="KW-1185">Reference proteome</keyword>
<feature type="compositionally biased region" description="Basic and acidic residues" evidence="1">
    <location>
        <begin position="7"/>
        <end position="21"/>
    </location>
</feature>
<evidence type="ECO:0000256" key="1">
    <source>
        <dbReference type="SAM" id="MobiDB-lite"/>
    </source>
</evidence>
<gene>
    <name evidence="2" type="ORF">D187_008304</name>
</gene>
<protein>
    <submittedName>
        <fullName evidence="2">Uncharacterized protein</fullName>
    </submittedName>
</protein>